<dbReference type="SUPFAM" id="SSF52047">
    <property type="entry name" value="RNI-like"/>
    <property type="match status" value="1"/>
</dbReference>
<proteinExistence type="predicted"/>
<dbReference type="InterPro" id="IPR032675">
    <property type="entry name" value="LRR_dom_sf"/>
</dbReference>
<dbReference type="STRING" id="1858805.M5GBB8"/>
<dbReference type="OrthoDB" id="3357519at2759"/>
<dbReference type="Gene3D" id="1.20.1280.50">
    <property type="match status" value="1"/>
</dbReference>
<reference evidence="1 2" key="1">
    <citation type="journal article" date="2012" name="Science">
        <title>The Paleozoic origin of enzymatic lignin decomposition reconstructed from 31 fungal genomes.</title>
        <authorList>
            <person name="Floudas D."/>
            <person name="Binder M."/>
            <person name="Riley R."/>
            <person name="Barry K."/>
            <person name="Blanchette R.A."/>
            <person name="Henrissat B."/>
            <person name="Martinez A.T."/>
            <person name="Otillar R."/>
            <person name="Spatafora J.W."/>
            <person name="Yadav J.S."/>
            <person name="Aerts A."/>
            <person name="Benoit I."/>
            <person name="Boyd A."/>
            <person name="Carlson A."/>
            <person name="Copeland A."/>
            <person name="Coutinho P.M."/>
            <person name="de Vries R.P."/>
            <person name="Ferreira P."/>
            <person name="Findley K."/>
            <person name="Foster B."/>
            <person name="Gaskell J."/>
            <person name="Glotzer D."/>
            <person name="Gorecki P."/>
            <person name="Heitman J."/>
            <person name="Hesse C."/>
            <person name="Hori C."/>
            <person name="Igarashi K."/>
            <person name="Jurgens J.A."/>
            <person name="Kallen N."/>
            <person name="Kersten P."/>
            <person name="Kohler A."/>
            <person name="Kuees U."/>
            <person name="Kumar T.K.A."/>
            <person name="Kuo A."/>
            <person name="LaButti K."/>
            <person name="Larrondo L.F."/>
            <person name="Lindquist E."/>
            <person name="Ling A."/>
            <person name="Lombard V."/>
            <person name="Lucas S."/>
            <person name="Lundell T."/>
            <person name="Martin R."/>
            <person name="McLaughlin D.J."/>
            <person name="Morgenstern I."/>
            <person name="Morin E."/>
            <person name="Murat C."/>
            <person name="Nagy L.G."/>
            <person name="Nolan M."/>
            <person name="Ohm R.A."/>
            <person name="Patyshakuliyeva A."/>
            <person name="Rokas A."/>
            <person name="Ruiz-Duenas F.J."/>
            <person name="Sabat G."/>
            <person name="Salamov A."/>
            <person name="Samejima M."/>
            <person name="Schmutz J."/>
            <person name="Slot J.C."/>
            <person name="St John F."/>
            <person name="Stenlid J."/>
            <person name="Sun H."/>
            <person name="Sun S."/>
            <person name="Syed K."/>
            <person name="Tsang A."/>
            <person name="Wiebenga A."/>
            <person name="Young D."/>
            <person name="Pisabarro A."/>
            <person name="Eastwood D.C."/>
            <person name="Martin F."/>
            <person name="Cullen D."/>
            <person name="Grigoriev I.V."/>
            <person name="Hibbett D.S."/>
        </authorList>
    </citation>
    <scope>NUCLEOTIDE SEQUENCE [LARGE SCALE GENOMIC DNA]</scope>
    <source>
        <strain evidence="1 2">DJM-731 SS1</strain>
    </source>
</reference>
<dbReference type="RefSeq" id="XP_040630236.1">
    <property type="nucleotide sequence ID" value="XM_040770024.1"/>
</dbReference>
<dbReference type="Gene3D" id="3.80.10.10">
    <property type="entry name" value="Ribonuclease Inhibitor"/>
    <property type="match status" value="1"/>
</dbReference>
<gene>
    <name evidence="1" type="ORF">DACRYDRAFT_115524</name>
</gene>
<organism evidence="1 2">
    <name type="scientific">Dacryopinax primogenitus (strain DJM 731)</name>
    <name type="common">Brown rot fungus</name>
    <dbReference type="NCBI Taxonomy" id="1858805"/>
    <lineage>
        <taxon>Eukaryota</taxon>
        <taxon>Fungi</taxon>
        <taxon>Dikarya</taxon>
        <taxon>Basidiomycota</taxon>
        <taxon>Agaricomycotina</taxon>
        <taxon>Dacrymycetes</taxon>
        <taxon>Dacrymycetales</taxon>
        <taxon>Dacrymycetaceae</taxon>
        <taxon>Dacryopinax</taxon>
    </lineage>
</organism>
<dbReference type="AlphaFoldDB" id="M5GBB8"/>
<feature type="non-terminal residue" evidence="1">
    <location>
        <position position="1"/>
    </location>
</feature>
<accession>M5GBB8</accession>
<dbReference type="Proteomes" id="UP000030653">
    <property type="component" value="Unassembled WGS sequence"/>
</dbReference>
<sequence length="572" mass="65234">MLSSSYQGDVEALQEAVHAARICRDKLSQVRIRSGNIRSATTGTDPESETLRTLHKLEDTMTALFVQLDELRNRVLSPMTRLHDELLQEIFVYCVDVRVPHPNAWLQWDTFDPVILTHVCHQWRTVALNTPVLWSKITLQAVSRSHQTLFDPWHDTILSQDDPTFPQSRRRYNEFIRRAKTCGLRVKLNFIDETPEYERRLTNEFCRLAQCNEIISLRLFTAKKSDDNISTCLEFILPRLQKLEIYQVAPPLTDLDPPDQSITCDKLLSKEWPRLRQLEFRGISLPTRVPLVHAPLPNLRTLKIILTRGVSDNISKLFKFIGLCNTSLERLDVCCGWDWQIEPDTEMALYLPRIEQLELSLGSNPLISILQRIRAPSLKSLGVRPTRGAEESSAAPAVVSALEVFIGSSRCRLETACILGISVIAWKKLAELSPDIRSMTVHLSTAYFSANEEVINLTDDPLQFSKLEEIHDQSELTEQSLRMLLSFVQSRRRLFAGGAMVRPIRCISLRSAQARRAPETQQGWSAIQKELADLIEELIIGPVKWNKATGVWTQWEGSTDEEGPLAVLDHSW</sequence>
<protein>
    <submittedName>
        <fullName evidence="1">Uncharacterized protein</fullName>
    </submittedName>
</protein>
<evidence type="ECO:0000313" key="1">
    <source>
        <dbReference type="EMBL" id="EJU03342.1"/>
    </source>
</evidence>
<dbReference type="GeneID" id="63685086"/>
<keyword evidence="2" id="KW-1185">Reference proteome</keyword>
<dbReference type="HOGENOM" id="CLU_476493_0_0_1"/>
<dbReference type="EMBL" id="JH795860">
    <property type="protein sequence ID" value="EJU03342.1"/>
    <property type="molecule type" value="Genomic_DNA"/>
</dbReference>
<evidence type="ECO:0000313" key="2">
    <source>
        <dbReference type="Proteomes" id="UP000030653"/>
    </source>
</evidence>
<name>M5GBB8_DACPD</name>